<dbReference type="Pfam" id="PF18878">
    <property type="entry name" value="PPE-PPW"/>
    <property type="match status" value="1"/>
</dbReference>
<keyword evidence="6" id="KW-1185">Reference proteome</keyword>
<feature type="domain" description="PPE-PPW subfamily C-terminal" evidence="4">
    <location>
        <begin position="465"/>
        <end position="512"/>
    </location>
</feature>
<evidence type="ECO:0000259" key="4">
    <source>
        <dbReference type="Pfam" id="PF18878"/>
    </source>
</evidence>
<accession>A0A1X0DUD6</accession>
<feature type="region of interest" description="Disordered" evidence="2">
    <location>
        <begin position="397"/>
        <end position="432"/>
    </location>
</feature>
<sequence>MTAPIWIAFPPEVHSALLSAGPGPGPLLAAAGSWSSLSTEYAAAADELTGLLGAVQAGAWEGPSAERYVAAHAPYLSWLLESAANSTAAAALHEAAAGAYTAALTAMPTLAELAANHAIHAALVATNFFGINTIPIAVNEADYARMWLQAAATMTTYQAVAESALAAVPPATPAPQIVAPGGEAQAAAQQQATSLSDLSASFQKQLAALLTDYTQGFAQPLGELIYPNGWPINAHAFTSSVSSTLLANIPGLSPTLASAMAWTVFHTLVLMLPVAEAAPVLAAAALPVAGAAGVAAAAGATGIAVPVSVATPLSAAAAAPAPVGAAQAPAAPGAVPAAASSGPTIPGPSVSTPAPAIGGGPAGAGYGVGFGPTAAGGIGAGMSDVLYAVGLSGLSARGGAGARARRKSEEPAPDDADASEAAAVSARERTRRRRRLGATAKVRGRRYEYMDLDQELDFASEAYAAASDEGAGPLGFAGAAAKSGVPAATGLATLGGDGLSDGPTLPMLPSSWGAMQSS</sequence>
<dbReference type="GO" id="GO:0052572">
    <property type="term" value="P:response to host immune response"/>
    <property type="evidence" value="ECO:0007669"/>
    <property type="project" value="TreeGrafter"/>
</dbReference>
<proteinExistence type="inferred from homology"/>
<feature type="region of interest" description="Disordered" evidence="2">
    <location>
        <begin position="497"/>
        <end position="518"/>
    </location>
</feature>
<dbReference type="PANTHER" id="PTHR46766">
    <property type="entry name" value="GLUTAMINE-RICH PROTEIN 2"/>
    <property type="match status" value="1"/>
</dbReference>
<dbReference type="Gene3D" id="1.20.1260.20">
    <property type="entry name" value="PPE superfamily"/>
    <property type="match status" value="1"/>
</dbReference>
<feature type="domain" description="PPE" evidence="3">
    <location>
        <begin position="6"/>
        <end position="169"/>
    </location>
</feature>
<evidence type="ECO:0000313" key="5">
    <source>
        <dbReference type="EMBL" id="ORA75945.1"/>
    </source>
</evidence>
<organism evidence="5 6">
    <name type="scientific">Mycobacterium heidelbergense</name>
    <dbReference type="NCBI Taxonomy" id="53376"/>
    <lineage>
        <taxon>Bacteria</taxon>
        <taxon>Bacillati</taxon>
        <taxon>Actinomycetota</taxon>
        <taxon>Actinomycetes</taxon>
        <taxon>Mycobacteriales</taxon>
        <taxon>Mycobacteriaceae</taxon>
        <taxon>Mycobacterium</taxon>
        <taxon>Mycobacterium simiae complex</taxon>
    </lineage>
</organism>
<dbReference type="SUPFAM" id="SSF140459">
    <property type="entry name" value="PE/PPE dimer-like"/>
    <property type="match status" value="1"/>
</dbReference>
<dbReference type="OrthoDB" id="4753487at2"/>
<dbReference type="InterPro" id="IPR038332">
    <property type="entry name" value="PPE_sf"/>
</dbReference>
<dbReference type="RefSeq" id="WP_083072441.1">
    <property type="nucleotide sequence ID" value="NZ_AP022615.1"/>
</dbReference>
<feature type="compositionally biased region" description="Low complexity" evidence="2">
    <location>
        <begin position="333"/>
        <end position="343"/>
    </location>
</feature>
<dbReference type="Proteomes" id="UP000192566">
    <property type="component" value="Unassembled WGS sequence"/>
</dbReference>
<feature type="region of interest" description="Disordered" evidence="2">
    <location>
        <begin position="333"/>
        <end position="356"/>
    </location>
</feature>
<comment type="similarity">
    <text evidence="1">Belongs to the mycobacterial PPE family.</text>
</comment>
<evidence type="ECO:0000256" key="2">
    <source>
        <dbReference type="SAM" id="MobiDB-lite"/>
    </source>
</evidence>
<dbReference type="FunFam" id="1.20.1260.20:FF:000001">
    <property type="entry name" value="PPE family protein PPE41"/>
    <property type="match status" value="1"/>
</dbReference>
<dbReference type="PANTHER" id="PTHR46766:SF1">
    <property type="entry name" value="GLUTAMINE-RICH PROTEIN 2"/>
    <property type="match status" value="1"/>
</dbReference>
<name>A0A1X0DUD6_MYCHE</name>
<dbReference type="Pfam" id="PF00823">
    <property type="entry name" value="PPE"/>
    <property type="match status" value="1"/>
</dbReference>
<comment type="caution">
    <text evidence="5">The sequence shown here is derived from an EMBL/GenBank/DDBJ whole genome shotgun (WGS) entry which is preliminary data.</text>
</comment>
<dbReference type="AlphaFoldDB" id="A0A1X0DUD6"/>
<gene>
    <name evidence="5" type="ORF">BST25_02850</name>
</gene>
<evidence type="ECO:0000256" key="1">
    <source>
        <dbReference type="ARBA" id="ARBA00010652"/>
    </source>
</evidence>
<evidence type="ECO:0000313" key="6">
    <source>
        <dbReference type="Proteomes" id="UP000192566"/>
    </source>
</evidence>
<protein>
    <submittedName>
        <fullName evidence="5">PPE family protein</fullName>
    </submittedName>
</protein>
<evidence type="ECO:0000259" key="3">
    <source>
        <dbReference type="Pfam" id="PF00823"/>
    </source>
</evidence>
<dbReference type="InterPro" id="IPR043641">
    <property type="entry name" value="PPE-PPW_C"/>
</dbReference>
<dbReference type="EMBL" id="MVHR01000003">
    <property type="protein sequence ID" value="ORA75945.1"/>
    <property type="molecule type" value="Genomic_DNA"/>
</dbReference>
<dbReference type="STRING" id="53376.BST25_02850"/>
<dbReference type="InterPro" id="IPR000030">
    <property type="entry name" value="PPE_dom"/>
</dbReference>
<reference evidence="5 6" key="1">
    <citation type="submission" date="2017-02" db="EMBL/GenBank/DDBJ databases">
        <title>The new phylogeny of genus Mycobacterium.</title>
        <authorList>
            <person name="Tortoli E."/>
            <person name="Trovato A."/>
            <person name="Cirillo D.M."/>
        </authorList>
    </citation>
    <scope>NUCLEOTIDE SEQUENCE [LARGE SCALE GENOMIC DNA]</scope>
    <source>
        <strain evidence="5 6">DSM 44471</strain>
    </source>
</reference>